<dbReference type="SUPFAM" id="SSF54506">
    <property type="entry name" value="Diaminopimelate epimerase-like"/>
    <property type="match status" value="1"/>
</dbReference>
<keyword evidence="2" id="KW-1185">Reference proteome</keyword>
<gene>
    <name evidence="1" type="ORF">H0185_02475</name>
</gene>
<sequence length="54" mass="6134">MKLLFQLNLVVEQGQEIGKNGRVKVRVTNNKENYVIEITGNAVFVKEFDVLLGK</sequence>
<protein>
    <submittedName>
        <fullName evidence="1">PhzF family phenazine biosynthesis protein</fullName>
    </submittedName>
</protein>
<proteinExistence type="predicted"/>
<evidence type="ECO:0000313" key="2">
    <source>
        <dbReference type="Proteomes" id="UP000769780"/>
    </source>
</evidence>
<accession>A0ABS7K0I6</accession>
<evidence type="ECO:0000313" key="1">
    <source>
        <dbReference type="EMBL" id="MBY0095685.1"/>
    </source>
</evidence>
<organism evidence="1 2">
    <name type="scientific">Mesobacillus maritimus</name>
    <dbReference type="NCBI Taxonomy" id="1643336"/>
    <lineage>
        <taxon>Bacteria</taxon>
        <taxon>Bacillati</taxon>
        <taxon>Bacillota</taxon>
        <taxon>Bacilli</taxon>
        <taxon>Bacillales</taxon>
        <taxon>Bacillaceae</taxon>
        <taxon>Mesobacillus</taxon>
    </lineage>
</organism>
<reference evidence="1 2" key="1">
    <citation type="submission" date="2020-07" db="EMBL/GenBank/DDBJ databases">
        <title>Fungal Genomes of the International Space Station.</title>
        <authorList>
            <person name="Seuylemezian A."/>
            <person name="Singh N.K."/>
            <person name="Wood J."/>
            <person name="Venkateswaran K."/>
        </authorList>
    </citation>
    <scope>NUCLEOTIDE SEQUENCE [LARGE SCALE GENOMIC DNA]</scope>
    <source>
        <strain evidence="1 2">PL-B2</strain>
    </source>
</reference>
<dbReference type="Proteomes" id="UP000769780">
    <property type="component" value="Unassembled WGS sequence"/>
</dbReference>
<dbReference type="EMBL" id="JACWFH010000006">
    <property type="protein sequence ID" value="MBY0095685.1"/>
    <property type="molecule type" value="Genomic_DNA"/>
</dbReference>
<name>A0ABS7K0I6_9BACI</name>
<comment type="caution">
    <text evidence="1">The sequence shown here is derived from an EMBL/GenBank/DDBJ whole genome shotgun (WGS) entry which is preliminary data.</text>
</comment>